<dbReference type="Pfam" id="PF07603">
    <property type="entry name" value="Lcl_C"/>
    <property type="match status" value="1"/>
</dbReference>
<organism evidence="3 4">
    <name type="scientific">Desulfonatronum thiosulfatophilum</name>
    <dbReference type="NCBI Taxonomy" id="617002"/>
    <lineage>
        <taxon>Bacteria</taxon>
        <taxon>Pseudomonadati</taxon>
        <taxon>Thermodesulfobacteriota</taxon>
        <taxon>Desulfovibrionia</taxon>
        <taxon>Desulfovibrionales</taxon>
        <taxon>Desulfonatronaceae</taxon>
        <taxon>Desulfonatronum</taxon>
    </lineage>
</organism>
<dbReference type="PANTHER" id="PTHR35812:SF1">
    <property type="entry name" value="LIPOPROTEIN"/>
    <property type="match status" value="1"/>
</dbReference>
<gene>
    <name evidence="3" type="ORF">SAMN05660653_01628</name>
</gene>
<dbReference type="STRING" id="617002.SAMN05660653_01628"/>
<dbReference type="Proteomes" id="UP000198771">
    <property type="component" value="Unassembled WGS sequence"/>
</dbReference>
<name>A0A1G6CLX7_9BACT</name>
<evidence type="ECO:0000259" key="2">
    <source>
        <dbReference type="Pfam" id="PF07603"/>
    </source>
</evidence>
<feature type="signal peptide" evidence="1">
    <location>
        <begin position="1"/>
        <end position="27"/>
    </location>
</feature>
<feature type="chain" id="PRO_5011717985" description="Lcl C-terminal domain-containing protein" evidence="1">
    <location>
        <begin position="28"/>
        <end position="147"/>
    </location>
</feature>
<evidence type="ECO:0000256" key="1">
    <source>
        <dbReference type="SAM" id="SignalP"/>
    </source>
</evidence>
<protein>
    <recommendedName>
        <fullName evidence="2">Lcl C-terminal domain-containing protein</fullName>
    </recommendedName>
</protein>
<dbReference type="AlphaFoldDB" id="A0A1G6CLX7"/>
<keyword evidence="4" id="KW-1185">Reference proteome</keyword>
<evidence type="ECO:0000313" key="4">
    <source>
        <dbReference type="Proteomes" id="UP000198771"/>
    </source>
</evidence>
<dbReference type="InterPro" id="IPR011460">
    <property type="entry name" value="Lcl_C"/>
</dbReference>
<dbReference type="OrthoDB" id="9793251at2"/>
<sequence length="147" mass="16351">MKKLFAVAAMAVMLCIAGLVMSGEAQAQRFVDYGDGTVMDTATNLMWTNNANPFGRLNWDDAMSRCSSFSISGIGGWRLPSKDELLILYHAMSGGHPFTGFQSSSYWSSSTYEDGHDFAWFVNMSHGSVDHYRKIDITYVWPVRAGQ</sequence>
<reference evidence="3 4" key="1">
    <citation type="submission" date="2016-10" db="EMBL/GenBank/DDBJ databases">
        <authorList>
            <person name="de Groot N.N."/>
        </authorList>
    </citation>
    <scope>NUCLEOTIDE SEQUENCE [LARGE SCALE GENOMIC DNA]</scope>
    <source>
        <strain evidence="3 4">ASO4-2</strain>
    </source>
</reference>
<proteinExistence type="predicted"/>
<accession>A0A1G6CLX7</accession>
<evidence type="ECO:0000313" key="3">
    <source>
        <dbReference type="EMBL" id="SDB33869.1"/>
    </source>
</evidence>
<feature type="domain" description="Lcl C-terminal" evidence="2">
    <location>
        <begin position="36"/>
        <end position="144"/>
    </location>
</feature>
<dbReference type="RefSeq" id="WP_161946243.1">
    <property type="nucleotide sequence ID" value="NZ_FMXO01000008.1"/>
</dbReference>
<dbReference type="PANTHER" id="PTHR35812">
    <property type="entry name" value="LIPOPROTEIN"/>
    <property type="match status" value="1"/>
</dbReference>
<dbReference type="EMBL" id="FMXO01000008">
    <property type="protein sequence ID" value="SDB33869.1"/>
    <property type="molecule type" value="Genomic_DNA"/>
</dbReference>
<keyword evidence="1" id="KW-0732">Signal</keyword>